<dbReference type="EMBL" id="JAEILG010000053">
    <property type="protein sequence ID" value="MBI6566647.1"/>
    <property type="molecule type" value="Genomic_DNA"/>
</dbReference>
<dbReference type="Gene3D" id="3.40.190.290">
    <property type="match status" value="1"/>
</dbReference>
<accession>A0ABS0UM40</accession>
<keyword evidence="3" id="KW-1185">Reference proteome</keyword>
<dbReference type="InterPro" id="IPR005119">
    <property type="entry name" value="LysR_subst-bd"/>
</dbReference>
<dbReference type="RefSeq" id="WP_198720464.1">
    <property type="nucleotide sequence ID" value="NZ_JAUSZP010000001.1"/>
</dbReference>
<comment type="caution">
    <text evidence="2">The sequence shown here is derived from an EMBL/GenBank/DDBJ whole genome shotgun (WGS) entry which is preliminary data.</text>
</comment>
<dbReference type="SUPFAM" id="SSF53850">
    <property type="entry name" value="Periplasmic binding protein-like II"/>
    <property type="match status" value="1"/>
</dbReference>
<evidence type="ECO:0000313" key="2">
    <source>
        <dbReference type="EMBL" id="MBI6566647.1"/>
    </source>
</evidence>
<feature type="domain" description="LysR substrate-binding" evidence="1">
    <location>
        <begin position="9"/>
        <end position="73"/>
    </location>
</feature>
<organism evidence="2 3">
    <name type="scientific">Pseudomonas synxantha</name>
    <dbReference type="NCBI Taxonomy" id="47883"/>
    <lineage>
        <taxon>Bacteria</taxon>
        <taxon>Pseudomonadati</taxon>
        <taxon>Pseudomonadota</taxon>
        <taxon>Gammaproteobacteria</taxon>
        <taxon>Pseudomonadales</taxon>
        <taxon>Pseudomonadaceae</taxon>
        <taxon>Pseudomonas</taxon>
    </lineage>
</organism>
<gene>
    <name evidence="2" type="ORF">YA0852_21395</name>
</gene>
<proteinExistence type="predicted"/>
<dbReference type="Pfam" id="PF03466">
    <property type="entry name" value="LysR_substrate"/>
    <property type="match status" value="1"/>
</dbReference>
<evidence type="ECO:0000259" key="1">
    <source>
        <dbReference type="Pfam" id="PF03466"/>
    </source>
</evidence>
<evidence type="ECO:0000313" key="3">
    <source>
        <dbReference type="Proteomes" id="UP000648914"/>
    </source>
</evidence>
<dbReference type="Proteomes" id="UP000648914">
    <property type="component" value="Unassembled WGS sequence"/>
</dbReference>
<sequence length="83" mass="8824">MPEKEVLETAGLRGVGIANLPTAVVAAEIFDGRPIALLPEWQPAEGVITVVFASRRGLMPSVRSLIDFLGEAFDARDSVKSSS</sequence>
<protein>
    <recommendedName>
        <fullName evidence="1">LysR substrate-binding domain-containing protein</fullName>
    </recommendedName>
</protein>
<name>A0ABS0UM40_9PSED</name>
<reference evidence="2 3" key="1">
    <citation type="submission" date="2020-12" db="EMBL/GenBank/DDBJ databases">
        <title>Comparative genomic insights into the epidemiology and virulence of plant pathogenic Pseudomonads from Turkey.</title>
        <authorList>
            <person name="Dillon M."/>
            <person name="Ruiz-Bedoya T."/>
            <person name="Bendalovic-Torma C."/>
            <person name="Guttman K.M."/>
            <person name="Kwak H."/>
            <person name="Middleton M.A."/>
            <person name="Wang P.W."/>
            <person name="Horuz S."/>
            <person name="Aysan Y."/>
            <person name="Guttman D.S."/>
        </authorList>
    </citation>
    <scope>NUCLEOTIDE SEQUENCE [LARGE SCALE GENOMIC DNA]</scope>
    <source>
        <strain evidence="2 3">S5_IA_2b</strain>
    </source>
</reference>